<accession>A0A402AHU4</accession>
<protein>
    <submittedName>
        <fullName evidence="1">Uncharacterized protein</fullName>
    </submittedName>
</protein>
<dbReference type="RefSeq" id="WP_126550172.1">
    <property type="nucleotide sequence ID" value="NZ_BIFS01000001.1"/>
</dbReference>
<comment type="caution">
    <text evidence="1">The sequence shown here is derived from an EMBL/GenBank/DDBJ whole genome shotgun (WGS) entry which is preliminary data.</text>
</comment>
<dbReference type="Proteomes" id="UP000287188">
    <property type="component" value="Unassembled WGS sequence"/>
</dbReference>
<sequence>MNNDEQHGDSLKQRHDQLVQNMTNQEVSNLYGEESVKLKIFCQLNLRGLKRPTNLSHPNTLMMHLCKRELERRGLPIPKIDPFEGQSEMPQELKTVSEINHTLNEVPPKAVYCAVASSYKRPFVYQVYRARTREGVLEVQTINRWEVPLMVYALPGGLFALLEEADKEE</sequence>
<organism evidence="1 2">
    <name type="scientific">Dictyobacter kobayashii</name>
    <dbReference type="NCBI Taxonomy" id="2014872"/>
    <lineage>
        <taxon>Bacteria</taxon>
        <taxon>Bacillati</taxon>
        <taxon>Chloroflexota</taxon>
        <taxon>Ktedonobacteria</taxon>
        <taxon>Ktedonobacterales</taxon>
        <taxon>Dictyobacteraceae</taxon>
        <taxon>Dictyobacter</taxon>
    </lineage>
</organism>
<evidence type="ECO:0000313" key="2">
    <source>
        <dbReference type="Proteomes" id="UP000287188"/>
    </source>
</evidence>
<dbReference type="AlphaFoldDB" id="A0A402AHU4"/>
<gene>
    <name evidence="1" type="ORF">KDK_24690</name>
</gene>
<proteinExistence type="predicted"/>
<name>A0A402AHU4_9CHLR</name>
<keyword evidence="2" id="KW-1185">Reference proteome</keyword>
<reference evidence="2" key="1">
    <citation type="submission" date="2018-12" db="EMBL/GenBank/DDBJ databases">
        <title>Tengunoibacter tsumagoiensis gen. nov., sp. nov., Dictyobacter kobayashii sp. nov., D. alpinus sp. nov., and D. joshuensis sp. nov. and description of Dictyobacteraceae fam. nov. within the order Ktedonobacterales isolated from Tengu-no-mugimeshi.</title>
        <authorList>
            <person name="Wang C.M."/>
            <person name="Zheng Y."/>
            <person name="Sakai Y."/>
            <person name="Toyoda A."/>
            <person name="Minakuchi Y."/>
            <person name="Abe K."/>
            <person name="Yokota A."/>
            <person name="Yabe S."/>
        </authorList>
    </citation>
    <scope>NUCLEOTIDE SEQUENCE [LARGE SCALE GENOMIC DNA]</scope>
    <source>
        <strain evidence="2">Uno11</strain>
    </source>
</reference>
<evidence type="ECO:0000313" key="1">
    <source>
        <dbReference type="EMBL" id="GCE18669.1"/>
    </source>
</evidence>
<dbReference type="EMBL" id="BIFS01000001">
    <property type="protein sequence ID" value="GCE18669.1"/>
    <property type="molecule type" value="Genomic_DNA"/>
</dbReference>